<evidence type="ECO:0000256" key="3">
    <source>
        <dbReference type="ARBA" id="ARBA00022759"/>
    </source>
</evidence>
<dbReference type="PANTHER" id="PTHR33992:SF1">
    <property type="entry name" value="RIBONUCLEASE P PROTEIN COMPONENT"/>
    <property type="match status" value="1"/>
</dbReference>
<dbReference type="GO" id="GO:0004526">
    <property type="term" value="F:ribonuclease P activity"/>
    <property type="evidence" value="ECO:0007669"/>
    <property type="project" value="UniProtKB-UniRule"/>
</dbReference>
<dbReference type="Proteomes" id="UP000306985">
    <property type="component" value="Unassembled WGS sequence"/>
</dbReference>
<keyword evidence="1 6" id="KW-0819">tRNA processing</keyword>
<proteinExistence type="inferred from homology"/>
<dbReference type="GO" id="GO:0000049">
    <property type="term" value="F:tRNA binding"/>
    <property type="evidence" value="ECO:0007669"/>
    <property type="project" value="UniProtKB-UniRule"/>
</dbReference>
<keyword evidence="5 6" id="KW-0694">RNA-binding</keyword>
<sequence>MLPADSRLHTPAEFSAVVRGGVRVGGRRLVVHLRRDPAGAGATSRARAGFVVSSKVGNAVVRHRLTRQLRPLLRERLGGLPAGTDVVVRVLPDAVGAASHDLAVDLDDALARGGRRWDRRVSG</sequence>
<comment type="caution">
    <text evidence="8">The sequence shown here is derived from an EMBL/GenBank/DDBJ whole genome shotgun (WGS) entry which is preliminary data.</text>
</comment>
<evidence type="ECO:0000256" key="7">
    <source>
        <dbReference type="NCBIfam" id="TIGR00188"/>
    </source>
</evidence>
<comment type="subunit">
    <text evidence="6">Consists of a catalytic RNA component (M1 or rnpB) and a protein subunit.</text>
</comment>
<dbReference type="InterPro" id="IPR020568">
    <property type="entry name" value="Ribosomal_Su5_D2-typ_SF"/>
</dbReference>
<keyword evidence="3 6" id="KW-0255">Endonuclease</keyword>
<dbReference type="RefSeq" id="WP_137451545.1">
    <property type="nucleotide sequence ID" value="NZ_SZZH01000006.1"/>
</dbReference>
<dbReference type="SUPFAM" id="SSF54211">
    <property type="entry name" value="Ribosomal protein S5 domain 2-like"/>
    <property type="match status" value="1"/>
</dbReference>
<comment type="function">
    <text evidence="6">RNaseP catalyzes the removal of the 5'-leader sequence from pre-tRNA to produce the mature 5'-terminus. It can also cleave other RNA substrates such as 4.5S RNA. The protein component plays an auxiliary but essential role in vivo by binding to the 5'-leader sequence and broadening the substrate specificity of the ribozyme.</text>
</comment>
<dbReference type="NCBIfam" id="TIGR00188">
    <property type="entry name" value="rnpA"/>
    <property type="match status" value="1"/>
</dbReference>
<evidence type="ECO:0000256" key="5">
    <source>
        <dbReference type="ARBA" id="ARBA00022884"/>
    </source>
</evidence>
<keyword evidence="9" id="KW-1185">Reference proteome</keyword>
<accession>A0A4U6QB74</accession>
<dbReference type="InterPro" id="IPR000100">
    <property type="entry name" value="RNase_P"/>
</dbReference>
<evidence type="ECO:0000256" key="1">
    <source>
        <dbReference type="ARBA" id="ARBA00022694"/>
    </source>
</evidence>
<dbReference type="GO" id="GO:0042781">
    <property type="term" value="F:3'-tRNA processing endoribonuclease activity"/>
    <property type="evidence" value="ECO:0007669"/>
    <property type="project" value="TreeGrafter"/>
</dbReference>
<comment type="similarity">
    <text evidence="6">Belongs to the RnpA family.</text>
</comment>
<comment type="catalytic activity">
    <reaction evidence="6">
        <text>Endonucleolytic cleavage of RNA, removing 5'-extranucleotides from tRNA precursor.</text>
        <dbReference type="EC" id="3.1.26.5"/>
    </reaction>
</comment>
<organism evidence="8 9">
    <name type="scientific">Nakamurella flava</name>
    <dbReference type="NCBI Taxonomy" id="2576308"/>
    <lineage>
        <taxon>Bacteria</taxon>
        <taxon>Bacillati</taxon>
        <taxon>Actinomycetota</taxon>
        <taxon>Actinomycetes</taxon>
        <taxon>Nakamurellales</taxon>
        <taxon>Nakamurellaceae</taxon>
        <taxon>Nakamurella</taxon>
    </lineage>
</organism>
<dbReference type="Gene3D" id="3.30.230.10">
    <property type="match status" value="1"/>
</dbReference>
<dbReference type="EMBL" id="SZZH01000006">
    <property type="protein sequence ID" value="TKV57159.1"/>
    <property type="molecule type" value="Genomic_DNA"/>
</dbReference>
<dbReference type="GO" id="GO:0001682">
    <property type="term" value="P:tRNA 5'-leader removal"/>
    <property type="evidence" value="ECO:0007669"/>
    <property type="project" value="UniProtKB-UniRule"/>
</dbReference>
<evidence type="ECO:0000313" key="8">
    <source>
        <dbReference type="EMBL" id="TKV57159.1"/>
    </source>
</evidence>
<evidence type="ECO:0000256" key="6">
    <source>
        <dbReference type="HAMAP-Rule" id="MF_00227"/>
    </source>
</evidence>
<dbReference type="PANTHER" id="PTHR33992">
    <property type="entry name" value="RIBONUCLEASE P PROTEIN COMPONENT"/>
    <property type="match status" value="1"/>
</dbReference>
<dbReference type="Pfam" id="PF00825">
    <property type="entry name" value="Ribonuclease_P"/>
    <property type="match status" value="1"/>
</dbReference>
<gene>
    <name evidence="6 8" type="primary">rnpA</name>
    <name evidence="8" type="ORF">FDO65_19345</name>
</gene>
<dbReference type="HAMAP" id="MF_00227">
    <property type="entry name" value="RNase_P"/>
    <property type="match status" value="1"/>
</dbReference>
<keyword evidence="2 6" id="KW-0540">Nuclease</keyword>
<evidence type="ECO:0000313" key="9">
    <source>
        <dbReference type="Proteomes" id="UP000306985"/>
    </source>
</evidence>
<protein>
    <recommendedName>
        <fullName evidence="6 7">Ribonuclease P protein component</fullName>
        <shortName evidence="6">RNase P protein</shortName>
        <shortName evidence="6">RNaseP protein</shortName>
        <ecNumber evidence="6 7">3.1.26.5</ecNumber>
    </recommendedName>
    <alternativeName>
        <fullName evidence="6">Protein C5</fullName>
    </alternativeName>
</protein>
<keyword evidence="4 6" id="KW-0378">Hydrolase</keyword>
<name>A0A4U6QB74_9ACTN</name>
<evidence type="ECO:0000256" key="4">
    <source>
        <dbReference type="ARBA" id="ARBA00022801"/>
    </source>
</evidence>
<evidence type="ECO:0000256" key="2">
    <source>
        <dbReference type="ARBA" id="ARBA00022722"/>
    </source>
</evidence>
<reference evidence="8 9" key="1">
    <citation type="submission" date="2019-05" db="EMBL/GenBank/DDBJ databases">
        <title>Nakamurella sp. N5BH11, whole genome shotgun sequence.</title>
        <authorList>
            <person name="Tuo L."/>
        </authorList>
    </citation>
    <scope>NUCLEOTIDE SEQUENCE [LARGE SCALE GENOMIC DNA]</scope>
    <source>
        <strain evidence="8 9">N5BH11</strain>
    </source>
</reference>
<dbReference type="AlphaFoldDB" id="A0A4U6QB74"/>
<dbReference type="EC" id="3.1.26.5" evidence="6 7"/>
<dbReference type="GO" id="GO:0030677">
    <property type="term" value="C:ribonuclease P complex"/>
    <property type="evidence" value="ECO:0007669"/>
    <property type="project" value="TreeGrafter"/>
</dbReference>
<dbReference type="InterPro" id="IPR014721">
    <property type="entry name" value="Ribsml_uS5_D2-typ_fold_subgr"/>
</dbReference>